<proteinExistence type="predicted"/>
<evidence type="ECO:0000313" key="2">
    <source>
        <dbReference type="EMBL" id="SEV92675.1"/>
    </source>
</evidence>
<feature type="transmembrane region" description="Helical" evidence="1">
    <location>
        <begin position="41"/>
        <end position="59"/>
    </location>
</feature>
<keyword evidence="1" id="KW-1133">Transmembrane helix</keyword>
<dbReference type="AlphaFoldDB" id="A0A1I0MX85"/>
<sequence length="186" mass="20296">MKASTLKFWLMVTLVFVLTQPGAIAFANWDAPYGFYKDLSVWMGCAAAGLVLVLAYGLYEWKREKLGYANIVLAAVIVVLTAIIGYRAELVLGGEMSYGSRNFLVFLIGGFIGLVLSLMLLPASLLYALTGDLYYPYDRPLAVAWVVMIIIAIVLLAAYIKARKEEKLMEPEDRGPSVSSSGQGGP</sequence>
<evidence type="ECO:0000256" key="1">
    <source>
        <dbReference type="SAM" id="Phobius"/>
    </source>
</evidence>
<name>A0A1I0MX85_9EURY</name>
<dbReference type="RefSeq" id="WP_232473425.1">
    <property type="nucleotide sequence ID" value="NZ_CP015105.1"/>
</dbReference>
<protein>
    <submittedName>
        <fullName evidence="2">Uncharacterized protein</fullName>
    </submittedName>
</protein>
<keyword evidence="1" id="KW-0472">Membrane</keyword>
<feature type="transmembrane region" description="Helical" evidence="1">
    <location>
        <begin position="66"/>
        <end position="86"/>
    </location>
</feature>
<keyword evidence="1" id="KW-0812">Transmembrane</keyword>
<dbReference type="Proteomes" id="UP000182125">
    <property type="component" value="Unassembled WGS sequence"/>
</dbReference>
<reference evidence="2 3" key="1">
    <citation type="submission" date="2016-10" db="EMBL/GenBank/DDBJ databases">
        <authorList>
            <person name="de Groot N.N."/>
        </authorList>
    </citation>
    <scope>NUCLEOTIDE SEQUENCE [LARGE SCALE GENOMIC DNA]</scope>
    <source>
        <strain evidence="2 3">OGL-20</strain>
    </source>
</reference>
<gene>
    <name evidence="2" type="ORF">SAMN05216170_0910</name>
</gene>
<accession>A0A1I0MX85</accession>
<organism evidence="2 3">
    <name type="scientific">Thermococcus thioreducens</name>
    <dbReference type="NCBI Taxonomy" id="277988"/>
    <lineage>
        <taxon>Archaea</taxon>
        <taxon>Methanobacteriati</taxon>
        <taxon>Methanobacteriota</taxon>
        <taxon>Thermococci</taxon>
        <taxon>Thermococcales</taxon>
        <taxon>Thermococcaceae</taxon>
        <taxon>Thermococcus</taxon>
    </lineage>
</organism>
<feature type="transmembrane region" description="Helical" evidence="1">
    <location>
        <begin position="141"/>
        <end position="160"/>
    </location>
</feature>
<evidence type="ECO:0000313" key="3">
    <source>
        <dbReference type="Proteomes" id="UP000182125"/>
    </source>
</evidence>
<dbReference type="GeneID" id="33333808"/>
<dbReference type="EMBL" id="FOIW01000001">
    <property type="protein sequence ID" value="SEV92675.1"/>
    <property type="molecule type" value="Genomic_DNA"/>
</dbReference>
<feature type="transmembrane region" description="Helical" evidence="1">
    <location>
        <begin position="106"/>
        <end position="129"/>
    </location>
</feature>